<dbReference type="InterPro" id="IPR050366">
    <property type="entry name" value="BP-dependent_transpt_permease"/>
</dbReference>
<evidence type="ECO:0000256" key="2">
    <source>
        <dbReference type="ARBA" id="ARBA00022448"/>
    </source>
</evidence>
<evidence type="ECO:0000256" key="10">
    <source>
        <dbReference type="RuleBase" id="RU363032"/>
    </source>
</evidence>
<dbReference type="Gene3D" id="1.10.3720.10">
    <property type="entry name" value="MetI-like"/>
    <property type="match status" value="1"/>
</dbReference>
<keyword evidence="3" id="KW-1003">Cell membrane</keyword>
<dbReference type="GO" id="GO:0015031">
    <property type="term" value="P:protein transport"/>
    <property type="evidence" value="ECO:0007669"/>
    <property type="project" value="UniProtKB-KW"/>
</dbReference>
<feature type="transmembrane region" description="Helical" evidence="10">
    <location>
        <begin position="223"/>
        <end position="243"/>
    </location>
</feature>
<protein>
    <submittedName>
        <fullName evidence="12">ABC transporter permease</fullName>
    </submittedName>
</protein>
<dbReference type="Pfam" id="PF00528">
    <property type="entry name" value="BPD_transp_1"/>
    <property type="match status" value="1"/>
</dbReference>
<feature type="transmembrane region" description="Helical" evidence="10">
    <location>
        <begin position="192"/>
        <end position="211"/>
    </location>
</feature>
<evidence type="ECO:0000259" key="11">
    <source>
        <dbReference type="PROSITE" id="PS50928"/>
    </source>
</evidence>
<dbReference type="AlphaFoldDB" id="A0A923RQ83"/>
<dbReference type="PANTHER" id="PTHR43386">
    <property type="entry name" value="OLIGOPEPTIDE TRANSPORT SYSTEM PERMEASE PROTEIN APPC"/>
    <property type="match status" value="1"/>
</dbReference>
<sequence>MAGSQGEEQLSGKEVGGLKKKKNPCLLYGAALLLLWIAAALLVPELSPYTYTGINADIRNQGSSCLHLFGTDKFGRDIFVRVWYAARISLLVGVTGAGINAAFGLLYGSISGYVGGKADFLLMRIADILASIPSLLYVILITLVMGAGVESIIAGICVAGWVDMARIVRGEIIREKGKAYIRAAQMEGIRPLRILFVHLLPNVAGPILVNLTFLVPQAVFTEAFLSFLGVGIAPPSASLGVLIQEAKSQIQLYPYQMLYPMCILCLLILALRLFGRGLENVYGEKTER</sequence>
<evidence type="ECO:0000256" key="8">
    <source>
        <dbReference type="ARBA" id="ARBA00023136"/>
    </source>
</evidence>
<accession>A0A923RQ83</accession>
<name>A0A923RQ83_9FIRM</name>
<evidence type="ECO:0000313" key="12">
    <source>
        <dbReference type="EMBL" id="MBC5688398.1"/>
    </source>
</evidence>
<dbReference type="CDD" id="cd06261">
    <property type="entry name" value="TM_PBP2"/>
    <property type="match status" value="1"/>
</dbReference>
<dbReference type="PROSITE" id="PS50928">
    <property type="entry name" value="ABC_TM1"/>
    <property type="match status" value="1"/>
</dbReference>
<dbReference type="EMBL" id="JACOPF010000001">
    <property type="protein sequence ID" value="MBC5688398.1"/>
    <property type="molecule type" value="Genomic_DNA"/>
</dbReference>
<keyword evidence="13" id="KW-1185">Reference proteome</keyword>
<evidence type="ECO:0000313" key="13">
    <source>
        <dbReference type="Proteomes" id="UP000652477"/>
    </source>
</evidence>
<dbReference type="GO" id="GO:0055085">
    <property type="term" value="P:transmembrane transport"/>
    <property type="evidence" value="ECO:0007669"/>
    <property type="project" value="InterPro"/>
</dbReference>
<dbReference type="PANTHER" id="PTHR43386:SF24">
    <property type="entry name" value="OLIGOPEPTIDE TRANSPORT SYSTEM PERMEASE PROTEIN AMID"/>
    <property type="match status" value="1"/>
</dbReference>
<comment type="similarity">
    <text evidence="9">Belongs to the binding-protein-dependent transport system permease family. OppBC subfamily.</text>
</comment>
<organism evidence="12 13">
    <name type="scientific">Mediterraneibacter hominis</name>
    <dbReference type="NCBI Taxonomy" id="2763054"/>
    <lineage>
        <taxon>Bacteria</taxon>
        <taxon>Bacillati</taxon>
        <taxon>Bacillota</taxon>
        <taxon>Clostridia</taxon>
        <taxon>Lachnospirales</taxon>
        <taxon>Lachnospiraceae</taxon>
        <taxon>Mediterraneibacter</taxon>
    </lineage>
</organism>
<keyword evidence="4 10" id="KW-0812">Transmembrane</keyword>
<evidence type="ECO:0000256" key="6">
    <source>
        <dbReference type="ARBA" id="ARBA00022927"/>
    </source>
</evidence>
<dbReference type="Proteomes" id="UP000652477">
    <property type="component" value="Unassembled WGS sequence"/>
</dbReference>
<dbReference type="GO" id="GO:0015833">
    <property type="term" value="P:peptide transport"/>
    <property type="evidence" value="ECO:0007669"/>
    <property type="project" value="UniProtKB-KW"/>
</dbReference>
<feature type="transmembrane region" description="Helical" evidence="10">
    <location>
        <begin position="255"/>
        <end position="275"/>
    </location>
</feature>
<keyword evidence="5" id="KW-0571">Peptide transport</keyword>
<reference evidence="12" key="1">
    <citation type="submission" date="2020-08" db="EMBL/GenBank/DDBJ databases">
        <title>Genome public.</title>
        <authorList>
            <person name="Liu C."/>
            <person name="Sun Q."/>
        </authorList>
    </citation>
    <scope>NUCLEOTIDE SEQUENCE</scope>
    <source>
        <strain evidence="12">NSJ-55</strain>
    </source>
</reference>
<proteinExistence type="inferred from homology"/>
<keyword evidence="8 10" id="KW-0472">Membrane</keyword>
<evidence type="ECO:0000256" key="7">
    <source>
        <dbReference type="ARBA" id="ARBA00022989"/>
    </source>
</evidence>
<keyword evidence="2 10" id="KW-0813">Transport</keyword>
<feature type="transmembrane region" description="Helical" evidence="10">
    <location>
        <begin position="25"/>
        <end position="43"/>
    </location>
</feature>
<evidence type="ECO:0000256" key="4">
    <source>
        <dbReference type="ARBA" id="ARBA00022692"/>
    </source>
</evidence>
<gene>
    <name evidence="12" type="ORF">H8S37_05575</name>
</gene>
<keyword evidence="7 10" id="KW-1133">Transmembrane helix</keyword>
<dbReference type="GO" id="GO:0005886">
    <property type="term" value="C:plasma membrane"/>
    <property type="evidence" value="ECO:0007669"/>
    <property type="project" value="UniProtKB-SubCell"/>
</dbReference>
<dbReference type="InterPro" id="IPR000515">
    <property type="entry name" value="MetI-like"/>
</dbReference>
<keyword evidence="6" id="KW-0653">Protein transport</keyword>
<evidence type="ECO:0000256" key="9">
    <source>
        <dbReference type="ARBA" id="ARBA00024202"/>
    </source>
</evidence>
<evidence type="ECO:0000256" key="5">
    <source>
        <dbReference type="ARBA" id="ARBA00022856"/>
    </source>
</evidence>
<evidence type="ECO:0000256" key="1">
    <source>
        <dbReference type="ARBA" id="ARBA00004651"/>
    </source>
</evidence>
<dbReference type="InterPro" id="IPR035906">
    <property type="entry name" value="MetI-like_sf"/>
</dbReference>
<evidence type="ECO:0000256" key="3">
    <source>
        <dbReference type="ARBA" id="ARBA00022475"/>
    </source>
</evidence>
<comment type="subcellular location">
    <subcellularLocation>
        <location evidence="1 10">Cell membrane</location>
        <topology evidence="1 10">Multi-pass membrane protein</topology>
    </subcellularLocation>
</comment>
<comment type="caution">
    <text evidence="12">The sequence shown here is derived from an EMBL/GenBank/DDBJ whole genome shotgun (WGS) entry which is preliminary data.</text>
</comment>
<dbReference type="SUPFAM" id="SSF161098">
    <property type="entry name" value="MetI-like"/>
    <property type="match status" value="1"/>
</dbReference>
<feature type="transmembrane region" description="Helical" evidence="10">
    <location>
        <begin position="84"/>
        <end position="108"/>
    </location>
</feature>
<feature type="domain" description="ABC transmembrane type-1" evidence="11">
    <location>
        <begin position="86"/>
        <end position="275"/>
    </location>
</feature>